<evidence type="ECO:0000259" key="1">
    <source>
        <dbReference type="Pfam" id="PF00535"/>
    </source>
</evidence>
<name>A0ABP6XSJ4_9FLAO</name>
<keyword evidence="3" id="KW-1185">Reference proteome</keyword>
<dbReference type="RefSeq" id="WP_345006055.1">
    <property type="nucleotide sequence ID" value="NZ_BAABCY010000060.1"/>
</dbReference>
<evidence type="ECO:0000313" key="3">
    <source>
        <dbReference type="Proteomes" id="UP001500954"/>
    </source>
</evidence>
<accession>A0ABP6XSJ4</accession>
<dbReference type="Pfam" id="PF00535">
    <property type="entry name" value="Glycos_transf_2"/>
    <property type="match status" value="1"/>
</dbReference>
<dbReference type="Proteomes" id="UP001500954">
    <property type="component" value="Unassembled WGS sequence"/>
</dbReference>
<gene>
    <name evidence="2" type="ORF">GCM10022395_21640</name>
</gene>
<dbReference type="InterPro" id="IPR001173">
    <property type="entry name" value="Glyco_trans_2-like"/>
</dbReference>
<reference evidence="3" key="1">
    <citation type="journal article" date="2019" name="Int. J. Syst. Evol. Microbiol.">
        <title>The Global Catalogue of Microorganisms (GCM) 10K type strain sequencing project: providing services to taxonomists for standard genome sequencing and annotation.</title>
        <authorList>
            <consortium name="The Broad Institute Genomics Platform"/>
            <consortium name="The Broad Institute Genome Sequencing Center for Infectious Disease"/>
            <person name="Wu L."/>
            <person name="Ma J."/>
        </authorList>
    </citation>
    <scope>NUCLEOTIDE SEQUENCE [LARGE SCALE GENOMIC DNA]</scope>
    <source>
        <strain evidence="3">JCM 17111</strain>
    </source>
</reference>
<sequence>MDVSVSVIIVTYNGMKWIHKCLASCKAYDIIVVDNNSTDGTVRFIQENYPLVKLIQQTENLGFGAANNIGISYAINEGVDYVFLLNQDAYLQEDAIENLIAIHKKHPEYGILSPLQFNGNGSSFDRNFSYFLAYDKNKQFYFDAVINNLGDIYEVPFVNAASWLISRSTIKLIGGFDPIFFHYGEDDNYCQRVIYNKLKIGVVPSSVVWHDRIFNYDKPQIFSKSYFIDKERTYKMMLANINTENGKLISVYRNSIYKHILIAVIKLKLNTILGFIKELKILNKSYREANVSKEININFKCNYINLE</sequence>
<feature type="domain" description="Glycosyltransferase 2-like" evidence="1">
    <location>
        <begin position="6"/>
        <end position="129"/>
    </location>
</feature>
<dbReference type="PANTHER" id="PTHR43179">
    <property type="entry name" value="RHAMNOSYLTRANSFERASE WBBL"/>
    <property type="match status" value="1"/>
</dbReference>
<dbReference type="SUPFAM" id="SSF53448">
    <property type="entry name" value="Nucleotide-diphospho-sugar transferases"/>
    <property type="match status" value="1"/>
</dbReference>
<dbReference type="InterPro" id="IPR029044">
    <property type="entry name" value="Nucleotide-diphossugar_trans"/>
</dbReference>
<dbReference type="EMBL" id="BAABCY010000060">
    <property type="protein sequence ID" value="GAA3571925.1"/>
    <property type="molecule type" value="Genomic_DNA"/>
</dbReference>
<protein>
    <submittedName>
        <fullName evidence="2">Glycosyltransferase family 2 protein</fullName>
    </submittedName>
</protein>
<dbReference type="Gene3D" id="3.90.550.10">
    <property type="entry name" value="Spore Coat Polysaccharide Biosynthesis Protein SpsA, Chain A"/>
    <property type="match status" value="1"/>
</dbReference>
<evidence type="ECO:0000313" key="2">
    <source>
        <dbReference type="EMBL" id="GAA3571925.1"/>
    </source>
</evidence>
<dbReference type="PANTHER" id="PTHR43179:SF7">
    <property type="entry name" value="RHAMNOSYLTRANSFERASE WBBL"/>
    <property type="match status" value="1"/>
</dbReference>
<comment type="caution">
    <text evidence="2">The sequence shown here is derived from an EMBL/GenBank/DDBJ whole genome shotgun (WGS) entry which is preliminary data.</text>
</comment>
<proteinExistence type="predicted"/>
<organism evidence="2 3">
    <name type="scientific">Snuella lapsa</name>
    <dbReference type="NCBI Taxonomy" id="870481"/>
    <lineage>
        <taxon>Bacteria</taxon>
        <taxon>Pseudomonadati</taxon>
        <taxon>Bacteroidota</taxon>
        <taxon>Flavobacteriia</taxon>
        <taxon>Flavobacteriales</taxon>
        <taxon>Flavobacteriaceae</taxon>
        <taxon>Snuella</taxon>
    </lineage>
</organism>
<dbReference type="CDD" id="cd04186">
    <property type="entry name" value="GT_2_like_c"/>
    <property type="match status" value="1"/>
</dbReference>